<dbReference type="GO" id="GO:0004519">
    <property type="term" value="F:endonuclease activity"/>
    <property type="evidence" value="ECO:0007669"/>
    <property type="project" value="UniProtKB-KW"/>
</dbReference>
<dbReference type="InterPro" id="IPR000300">
    <property type="entry name" value="IPPc"/>
</dbReference>
<evidence type="ECO:0000313" key="4">
    <source>
        <dbReference type="Proteomes" id="UP001219525"/>
    </source>
</evidence>
<keyword evidence="4" id="KW-1185">Reference proteome</keyword>
<dbReference type="Proteomes" id="UP001219525">
    <property type="component" value="Unassembled WGS sequence"/>
</dbReference>
<feature type="compositionally biased region" description="Polar residues" evidence="1">
    <location>
        <begin position="319"/>
        <end position="328"/>
    </location>
</feature>
<reference evidence="3" key="1">
    <citation type="submission" date="2023-03" db="EMBL/GenBank/DDBJ databases">
        <title>Massive genome expansion in bonnet fungi (Mycena s.s.) driven by repeated elements and novel gene families across ecological guilds.</title>
        <authorList>
            <consortium name="Lawrence Berkeley National Laboratory"/>
            <person name="Harder C.B."/>
            <person name="Miyauchi S."/>
            <person name="Viragh M."/>
            <person name="Kuo A."/>
            <person name="Thoen E."/>
            <person name="Andreopoulos B."/>
            <person name="Lu D."/>
            <person name="Skrede I."/>
            <person name="Drula E."/>
            <person name="Henrissat B."/>
            <person name="Morin E."/>
            <person name="Kohler A."/>
            <person name="Barry K."/>
            <person name="LaButti K."/>
            <person name="Morin E."/>
            <person name="Salamov A."/>
            <person name="Lipzen A."/>
            <person name="Mereny Z."/>
            <person name="Hegedus B."/>
            <person name="Baldrian P."/>
            <person name="Stursova M."/>
            <person name="Weitz H."/>
            <person name="Taylor A."/>
            <person name="Grigoriev I.V."/>
            <person name="Nagy L.G."/>
            <person name="Martin F."/>
            <person name="Kauserud H."/>
        </authorList>
    </citation>
    <scope>NUCLEOTIDE SEQUENCE</scope>
    <source>
        <strain evidence="3">9144</strain>
    </source>
</reference>
<keyword evidence="3" id="KW-0378">Hydrolase</keyword>
<dbReference type="SMART" id="SM00128">
    <property type="entry name" value="IPPc"/>
    <property type="match status" value="1"/>
</dbReference>
<dbReference type="InterPro" id="IPR036322">
    <property type="entry name" value="WD40_repeat_dom_sf"/>
</dbReference>
<feature type="domain" description="Inositol polyphosphate-related phosphatase" evidence="2">
    <location>
        <begin position="748"/>
        <end position="1099"/>
    </location>
</feature>
<dbReference type="Gene3D" id="3.60.10.10">
    <property type="entry name" value="Endonuclease/exonuclease/phosphatase"/>
    <property type="match status" value="1"/>
</dbReference>
<dbReference type="InterPro" id="IPR036691">
    <property type="entry name" value="Endo/exonu/phosph_ase_sf"/>
</dbReference>
<dbReference type="SUPFAM" id="SSF50978">
    <property type="entry name" value="WD40 repeat-like"/>
    <property type="match status" value="1"/>
</dbReference>
<dbReference type="GO" id="GO:0046856">
    <property type="term" value="P:phosphatidylinositol dephosphorylation"/>
    <property type="evidence" value="ECO:0007669"/>
    <property type="project" value="InterPro"/>
</dbReference>
<evidence type="ECO:0000259" key="2">
    <source>
        <dbReference type="SMART" id="SM00128"/>
    </source>
</evidence>
<feature type="compositionally biased region" description="Low complexity" evidence="1">
    <location>
        <begin position="306"/>
        <end position="318"/>
    </location>
</feature>
<dbReference type="InterPro" id="IPR015943">
    <property type="entry name" value="WD40/YVTN_repeat-like_dom_sf"/>
</dbReference>
<feature type="region of interest" description="Disordered" evidence="1">
    <location>
        <begin position="1"/>
        <end position="99"/>
    </location>
</feature>
<proteinExistence type="predicted"/>
<dbReference type="Pfam" id="PF22669">
    <property type="entry name" value="Exo_endo_phos2"/>
    <property type="match status" value="1"/>
</dbReference>
<feature type="compositionally biased region" description="Low complexity" evidence="1">
    <location>
        <begin position="364"/>
        <end position="394"/>
    </location>
</feature>
<dbReference type="EMBL" id="JARJCW010000080">
    <property type="protein sequence ID" value="KAJ7196987.1"/>
    <property type="molecule type" value="Genomic_DNA"/>
</dbReference>
<dbReference type="Gene3D" id="2.130.10.10">
    <property type="entry name" value="YVTN repeat-like/Quinoprotein amine dehydrogenase"/>
    <property type="match status" value="1"/>
</dbReference>
<dbReference type="GO" id="GO:0004439">
    <property type="term" value="F:phosphatidylinositol-4,5-bisphosphate 5-phosphatase activity"/>
    <property type="evidence" value="ECO:0007669"/>
    <property type="project" value="TreeGrafter"/>
</dbReference>
<sequence length="1135" mass="124471">MQSSDIDTAPPPAVKNLRSKFEQLALKPGPNGPGLAPGYTARPRATSGSQPNGNRPLDSPSLRPSNSSSDLRRKPPPPPPSRVAKPSPTSNGTPIPIISLGHRSSLSSIMSASEVTVEETASIPSVSSLRSVFANTSTPPKVPSPQPGISGLPVTHSEPELTGIHRLPPPPPVPLPHVTNHSTEDFNSPCSESDGDSESSLPPALPPRHPLRHHQRSGSSQTSSEGDFFSPRVPPPRPSPQHQSPPKLESSSTMTPPPLPFRRTTITPTEEPSAPPRLPARPPITIPTSEPDPSTEEPPSAPPRLPARAPIASPSSEPDTSPSISPPNTAERKKFGTSRLPPPPTRIIALGEKLPPPRRPPSPSSDEGSGEDAPAPDLPDSSRSSRRPPFLSFREGYVGPSEGKITVPAHHGHFIVSGTRIVVAANHHVKIYDVAQSDVPIFSLEKRDIGHGHGIKELRVTSMEYRPCGDPVDRGYMLWMGTKDGHLIELDVRTGCVTAVKLSAHLYPVVRIFRHGRSMVTLDEGGKTLLFAPSDDGEDIQLAFTPPRVARITEKQDFAQMICGKLWTASRAELHGARMQTIRVFDLFVPGAPGRAVVPLEPVGAITDATTLPSNPGVVYLGHEGGWVSMWSVKDGWPRCTEVLRVSTSDVLCIEGVNNRLWAGARSGMISAYDVSVKPWVVTNCWMAHPKLPVTHLAVDHYGIEKTGRLCVSSVGRDEQIKLWDGLLASDWVDLELMKREASFSKFRDLTVLIISWNADSARPDSLTGDPANISFLRDALTSVDCPDIITFGFQEVVDLESRKMVAKNVLLGRKDKQDASVALITGLSGLSEKVTTAYRKWYEHLLLAVRLAMPAQVPYTAIHTESLVGLFTCVFVKNSERMSIKDNVITSMKRGMGGRYGNKGGIITRLVIEDSSICFINCHLAAGQHAIRARNSDIAAMLEERSLLPESESEPLAYVGGGDGQMVLDHEIVFLNGDMNYRIDQRREHIVATVRANEIESLLAHDQLLKEVKYNRSCRLRGFSEGPLTFPPTYKYDRHSNEYDSSEKARAPAWCDRVLWRTRTPNRVQQLHYKRYEVNVSDHRPVSAAFKFTVKSIRHDVRQKAKAEVQIQWVTEQERLLSVSRDYYVDLGLI</sequence>
<dbReference type="PANTHER" id="PTHR11200:SF240">
    <property type="entry name" value="INOSITOL POLYPHOSPHATE 5-PHOSPHATASE C9G1.10C-RELATED"/>
    <property type="match status" value="1"/>
</dbReference>
<protein>
    <submittedName>
        <fullName evidence="3">Endonuclease/exonuclease/phosphatase</fullName>
    </submittedName>
</protein>
<feature type="compositionally biased region" description="Pro residues" evidence="1">
    <location>
        <begin position="273"/>
        <end position="285"/>
    </location>
</feature>
<dbReference type="PANTHER" id="PTHR11200">
    <property type="entry name" value="INOSITOL 5-PHOSPHATASE"/>
    <property type="match status" value="1"/>
</dbReference>
<feature type="compositionally biased region" description="Polar residues" evidence="1">
    <location>
        <begin position="179"/>
        <end position="191"/>
    </location>
</feature>
<organism evidence="3 4">
    <name type="scientific">Mycena pura</name>
    <dbReference type="NCBI Taxonomy" id="153505"/>
    <lineage>
        <taxon>Eukaryota</taxon>
        <taxon>Fungi</taxon>
        <taxon>Dikarya</taxon>
        <taxon>Basidiomycota</taxon>
        <taxon>Agaricomycotina</taxon>
        <taxon>Agaricomycetes</taxon>
        <taxon>Agaricomycetidae</taxon>
        <taxon>Agaricales</taxon>
        <taxon>Marasmiineae</taxon>
        <taxon>Mycenaceae</taxon>
        <taxon>Mycena</taxon>
    </lineage>
</organism>
<keyword evidence="3" id="KW-0540">Nuclease</keyword>
<dbReference type="AlphaFoldDB" id="A0AAD6UXF6"/>
<keyword evidence="3" id="KW-0255">Endonuclease</keyword>
<dbReference type="SUPFAM" id="SSF56219">
    <property type="entry name" value="DNase I-like"/>
    <property type="match status" value="1"/>
</dbReference>
<comment type="caution">
    <text evidence="3">The sequence shown here is derived from an EMBL/GenBank/DDBJ whole genome shotgun (WGS) entry which is preliminary data.</text>
</comment>
<evidence type="ECO:0000313" key="3">
    <source>
        <dbReference type="EMBL" id="KAJ7196987.1"/>
    </source>
</evidence>
<feature type="region of interest" description="Disordered" evidence="1">
    <location>
        <begin position="133"/>
        <end position="397"/>
    </location>
</feature>
<dbReference type="InterPro" id="IPR046985">
    <property type="entry name" value="IP5"/>
</dbReference>
<name>A0AAD6UXF6_9AGAR</name>
<accession>A0AAD6UXF6</accession>
<feature type="compositionally biased region" description="Low complexity" evidence="1">
    <location>
        <begin position="54"/>
        <end position="69"/>
    </location>
</feature>
<evidence type="ECO:0000256" key="1">
    <source>
        <dbReference type="SAM" id="MobiDB-lite"/>
    </source>
</evidence>
<gene>
    <name evidence="3" type="ORF">GGX14DRAFT_472475</name>
</gene>